<comment type="catalytic activity">
    <reaction evidence="8">
        <text>Mo-molybdopterin + GTP + H(+) = Mo-molybdopterin guanine dinucleotide + diphosphate</text>
        <dbReference type="Rhea" id="RHEA:34243"/>
        <dbReference type="ChEBI" id="CHEBI:15378"/>
        <dbReference type="ChEBI" id="CHEBI:33019"/>
        <dbReference type="ChEBI" id="CHEBI:37565"/>
        <dbReference type="ChEBI" id="CHEBI:71302"/>
        <dbReference type="ChEBI" id="CHEBI:71310"/>
        <dbReference type="EC" id="2.7.7.77"/>
    </reaction>
</comment>
<dbReference type="HAMAP" id="MF_00316">
    <property type="entry name" value="MobA"/>
    <property type="match status" value="1"/>
</dbReference>
<evidence type="ECO:0000313" key="10">
    <source>
        <dbReference type="EMBL" id="NMG19797.1"/>
    </source>
</evidence>
<dbReference type="RefSeq" id="WP_169155061.1">
    <property type="nucleotide sequence ID" value="NZ_CAWPJE010000027.1"/>
</dbReference>
<evidence type="ECO:0000256" key="8">
    <source>
        <dbReference type="HAMAP-Rule" id="MF_00316"/>
    </source>
</evidence>
<feature type="binding site" evidence="8">
    <location>
        <position position="22"/>
    </location>
    <ligand>
        <name>GTP</name>
        <dbReference type="ChEBI" id="CHEBI:37565"/>
    </ligand>
</feature>
<feature type="binding site" evidence="8">
    <location>
        <position position="108"/>
    </location>
    <ligand>
        <name>Mg(2+)</name>
        <dbReference type="ChEBI" id="CHEBI:18420"/>
    </ligand>
</feature>
<dbReference type="EC" id="2.7.7.77" evidence="8"/>
<comment type="caution">
    <text evidence="8">Lacks conserved residue(s) required for the propagation of feature annotation.</text>
</comment>
<keyword evidence="6 8" id="KW-0342">GTP-binding</keyword>
<dbReference type="EMBL" id="QMEB01000060">
    <property type="protein sequence ID" value="NMG19797.1"/>
    <property type="molecule type" value="Genomic_DNA"/>
</dbReference>
<keyword evidence="10" id="KW-0548">Nucleotidyltransferase</keyword>
<keyword evidence="5 8" id="KW-0460">Magnesium</keyword>
<reference evidence="10 11" key="1">
    <citation type="submission" date="2018-06" db="EMBL/GenBank/DDBJ databases">
        <title>Comparative genomics of Brasilonema spp. strains.</title>
        <authorList>
            <person name="Alvarenga D.O."/>
            <person name="Fiore M.F."/>
            <person name="Varani A.M."/>
        </authorList>
    </citation>
    <scope>NUCLEOTIDE SEQUENCE [LARGE SCALE GENOMIC DNA]</scope>
    <source>
        <strain evidence="10 11">SPC951</strain>
    </source>
</reference>
<proteinExistence type="inferred from homology"/>
<organism evidence="10 11">
    <name type="scientific">Brasilonema bromeliae SPC951</name>
    <dbReference type="NCBI Taxonomy" id="385972"/>
    <lineage>
        <taxon>Bacteria</taxon>
        <taxon>Bacillati</taxon>
        <taxon>Cyanobacteriota</taxon>
        <taxon>Cyanophyceae</taxon>
        <taxon>Nostocales</taxon>
        <taxon>Scytonemataceae</taxon>
        <taxon>Brasilonema</taxon>
        <taxon>Bromeliae group (in: Brasilonema)</taxon>
    </lineage>
</organism>
<evidence type="ECO:0000256" key="2">
    <source>
        <dbReference type="ARBA" id="ARBA00022679"/>
    </source>
</evidence>
<dbReference type="SUPFAM" id="SSF53448">
    <property type="entry name" value="Nucleotide-diphospho-sugar transferases"/>
    <property type="match status" value="1"/>
</dbReference>
<feature type="domain" description="MobA-like NTP transferase" evidence="9">
    <location>
        <begin position="7"/>
        <end position="172"/>
    </location>
</feature>
<protein>
    <recommendedName>
        <fullName evidence="8">Probable molybdenum cofactor guanylyltransferase</fullName>
        <shortName evidence="8">MoCo guanylyltransferase</shortName>
        <ecNumber evidence="8">2.7.7.77</ecNumber>
    </recommendedName>
    <alternativeName>
        <fullName evidence="8">GTP:molybdopterin guanylyltransferase</fullName>
    </alternativeName>
    <alternativeName>
        <fullName evidence="8">Mo-MPT guanylyltransferase</fullName>
    </alternativeName>
    <alternativeName>
        <fullName evidence="8">Molybdopterin guanylyltransferase</fullName>
    </alternativeName>
    <alternativeName>
        <fullName evidence="8">Molybdopterin-guanine dinucleotide synthase</fullName>
        <shortName evidence="8">MGD synthase</shortName>
    </alternativeName>
</protein>
<evidence type="ECO:0000259" key="9">
    <source>
        <dbReference type="Pfam" id="PF12804"/>
    </source>
</evidence>
<comment type="subcellular location">
    <subcellularLocation>
        <location evidence="8">Cytoplasm</location>
    </subcellularLocation>
</comment>
<keyword evidence="7 8" id="KW-0501">Molybdenum cofactor biosynthesis</keyword>
<keyword evidence="1 8" id="KW-0963">Cytoplasm</keyword>
<evidence type="ECO:0000256" key="5">
    <source>
        <dbReference type="ARBA" id="ARBA00022842"/>
    </source>
</evidence>
<sequence>MTNHLTAIVLAGGKSSRMGRDKALIPIQGVPLLQLVCRIAESCADTVCVVTPWQERYQHLLLSTIEFIKEVPLSGETGSEQLPHGPIIGFAQALAYVQTDWVLLLACDLPKLRVEVLQEWTNALDSVEGEAIAALVPQAKGWEPLCGFYRRRCLPSLVEYINRGGRSFQEWLKQHPVQALPLPDPEMLFNCNTQDDLFRFQSQVQ</sequence>
<evidence type="ECO:0000256" key="1">
    <source>
        <dbReference type="ARBA" id="ARBA00022490"/>
    </source>
</evidence>
<dbReference type="InterPro" id="IPR025877">
    <property type="entry name" value="MobA-like_NTP_Trfase"/>
</dbReference>
<feature type="binding site" evidence="8">
    <location>
        <position position="108"/>
    </location>
    <ligand>
        <name>GTP</name>
        <dbReference type="ChEBI" id="CHEBI:37565"/>
    </ligand>
</feature>
<name>A0ABX1P5Z4_9CYAN</name>
<dbReference type="Pfam" id="PF12804">
    <property type="entry name" value="NTP_transf_3"/>
    <property type="match status" value="1"/>
</dbReference>
<evidence type="ECO:0000256" key="6">
    <source>
        <dbReference type="ARBA" id="ARBA00023134"/>
    </source>
</evidence>
<accession>A0ABX1P5Z4</accession>
<dbReference type="CDD" id="cd02503">
    <property type="entry name" value="MobA"/>
    <property type="match status" value="1"/>
</dbReference>
<dbReference type="Proteomes" id="UP000718564">
    <property type="component" value="Unassembled WGS sequence"/>
</dbReference>
<keyword evidence="4 8" id="KW-0547">Nucleotide-binding</keyword>
<comment type="function">
    <text evidence="8">Transfers a GMP moiety from GTP to Mo-molybdopterin (Mo-MPT) cofactor (Moco or molybdenum cofactor) to form Mo-molybdopterin guanine dinucleotide (Mo-MGD) cofactor.</text>
</comment>
<evidence type="ECO:0000313" key="11">
    <source>
        <dbReference type="Proteomes" id="UP000718564"/>
    </source>
</evidence>
<feature type="binding site" evidence="8">
    <location>
        <begin position="10"/>
        <end position="12"/>
    </location>
    <ligand>
        <name>GTP</name>
        <dbReference type="ChEBI" id="CHEBI:37565"/>
    </ligand>
</feature>
<dbReference type="Gene3D" id="3.90.550.10">
    <property type="entry name" value="Spore Coat Polysaccharide Biosynthesis Protein SpsA, Chain A"/>
    <property type="match status" value="1"/>
</dbReference>
<keyword evidence="3 8" id="KW-0479">Metal-binding</keyword>
<dbReference type="GO" id="GO:0016779">
    <property type="term" value="F:nucleotidyltransferase activity"/>
    <property type="evidence" value="ECO:0007669"/>
    <property type="project" value="UniProtKB-KW"/>
</dbReference>
<comment type="caution">
    <text evidence="10">The sequence shown here is derived from an EMBL/GenBank/DDBJ whole genome shotgun (WGS) entry which is preliminary data.</text>
</comment>
<evidence type="ECO:0000256" key="4">
    <source>
        <dbReference type="ARBA" id="ARBA00022741"/>
    </source>
</evidence>
<comment type="domain">
    <text evidence="8">The N-terminal domain determines nucleotide recognition and specific binding, while the C-terminal domain determines the specific binding to the target protein.</text>
</comment>
<keyword evidence="2 8" id="KW-0808">Transferase</keyword>
<comment type="cofactor">
    <cofactor evidence="8">
        <name>Mg(2+)</name>
        <dbReference type="ChEBI" id="CHEBI:18420"/>
    </cofactor>
</comment>
<dbReference type="InterPro" id="IPR029044">
    <property type="entry name" value="Nucleotide-diphossugar_trans"/>
</dbReference>
<gene>
    <name evidence="8" type="primary">mobA</name>
    <name evidence="10" type="ORF">DP116_10120</name>
</gene>
<dbReference type="NCBIfam" id="NF002741">
    <property type="entry name" value="PRK02726.1"/>
    <property type="match status" value="1"/>
</dbReference>
<dbReference type="PANTHER" id="PTHR19136:SF81">
    <property type="entry name" value="MOLYBDENUM COFACTOR GUANYLYLTRANSFERASE"/>
    <property type="match status" value="1"/>
</dbReference>
<comment type="similarity">
    <text evidence="8">Belongs to the MobA family.</text>
</comment>
<evidence type="ECO:0000256" key="7">
    <source>
        <dbReference type="ARBA" id="ARBA00023150"/>
    </source>
</evidence>
<evidence type="ECO:0000256" key="3">
    <source>
        <dbReference type="ARBA" id="ARBA00022723"/>
    </source>
</evidence>
<dbReference type="PANTHER" id="PTHR19136">
    <property type="entry name" value="MOLYBDENUM COFACTOR GUANYLYLTRANSFERASE"/>
    <property type="match status" value="1"/>
</dbReference>
<keyword evidence="11" id="KW-1185">Reference proteome</keyword>
<dbReference type="InterPro" id="IPR013482">
    <property type="entry name" value="Molybde_CF_guanTrfase"/>
</dbReference>